<dbReference type="PANTHER" id="PTHR10242:SF7">
    <property type="entry name" value="HHH-GPD DOMAIN-CONTAINING PROTEIN"/>
    <property type="match status" value="1"/>
</dbReference>
<dbReference type="Proteomes" id="UP001501166">
    <property type="component" value="Unassembled WGS sequence"/>
</dbReference>
<dbReference type="EC" id="4.2.99.18" evidence="2"/>
<dbReference type="SUPFAM" id="SSF48150">
    <property type="entry name" value="DNA-glycosylase"/>
    <property type="match status" value="1"/>
</dbReference>
<evidence type="ECO:0000256" key="2">
    <source>
        <dbReference type="ARBA" id="ARBA00012720"/>
    </source>
</evidence>
<organism evidence="5 6">
    <name type="scientific">Alkalibacterium iburiense</name>
    <dbReference type="NCBI Taxonomy" id="290589"/>
    <lineage>
        <taxon>Bacteria</taxon>
        <taxon>Bacillati</taxon>
        <taxon>Bacillota</taxon>
        <taxon>Bacilli</taxon>
        <taxon>Lactobacillales</taxon>
        <taxon>Carnobacteriaceae</taxon>
        <taxon>Alkalibacterium</taxon>
    </lineage>
</organism>
<proteinExistence type="inferred from homology"/>
<protein>
    <recommendedName>
        <fullName evidence="2">DNA-(apurinic or apyrimidinic site) lyase</fullName>
        <ecNumber evidence="2">4.2.99.18</ecNumber>
    </recommendedName>
</protein>
<comment type="catalytic activity">
    <reaction evidence="3">
        <text>2'-deoxyribonucleotide-(2'-deoxyribose 5'-phosphate)-2'-deoxyribonucleotide-DNA = a 3'-end 2'-deoxyribonucleotide-(2,3-dehydro-2,3-deoxyribose 5'-phosphate)-DNA + a 5'-end 5'-phospho-2'-deoxyribonucleoside-DNA + H(+)</text>
        <dbReference type="Rhea" id="RHEA:66592"/>
        <dbReference type="Rhea" id="RHEA-COMP:13180"/>
        <dbReference type="Rhea" id="RHEA-COMP:16897"/>
        <dbReference type="Rhea" id="RHEA-COMP:17067"/>
        <dbReference type="ChEBI" id="CHEBI:15378"/>
        <dbReference type="ChEBI" id="CHEBI:136412"/>
        <dbReference type="ChEBI" id="CHEBI:157695"/>
        <dbReference type="ChEBI" id="CHEBI:167181"/>
        <dbReference type="EC" id="4.2.99.18"/>
    </reaction>
</comment>
<reference evidence="6" key="1">
    <citation type="journal article" date="2019" name="Int. J. Syst. Evol. Microbiol.">
        <title>The Global Catalogue of Microorganisms (GCM) 10K type strain sequencing project: providing services to taxonomists for standard genome sequencing and annotation.</title>
        <authorList>
            <consortium name="The Broad Institute Genomics Platform"/>
            <consortium name="The Broad Institute Genome Sequencing Center for Infectious Disease"/>
            <person name="Wu L."/>
            <person name="Ma J."/>
        </authorList>
    </citation>
    <scope>NUCLEOTIDE SEQUENCE [LARGE SCALE GENOMIC DNA]</scope>
    <source>
        <strain evidence="6">JCM 12662</strain>
    </source>
</reference>
<dbReference type="InterPro" id="IPR003265">
    <property type="entry name" value="HhH-GPD_domain"/>
</dbReference>
<dbReference type="Gene3D" id="1.10.340.30">
    <property type="entry name" value="Hypothetical protein, domain 2"/>
    <property type="match status" value="1"/>
</dbReference>
<dbReference type="EMBL" id="BAAACW010000055">
    <property type="protein sequence ID" value="GAA0358585.1"/>
    <property type="molecule type" value="Genomic_DNA"/>
</dbReference>
<comment type="caution">
    <text evidence="5">The sequence shown here is derived from an EMBL/GenBank/DDBJ whole genome shotgun (WGS) entry which is preliminary data.</text>
</comment>
<evidence type="ECO:0000256" key="1">
    <source>
        <dbReference type="ARBA" id="ARBA00010679"/>
    </source>
</evidence>
<dbReference type="InterPro" id="IPR011257">
    <property type="entry name" value="DNA_glycosylase"/>
</dbReference>
<dbReference type="InterPro" id="IPR037046">
    <property type="entry name" value="AlkA_N_sf"/>
</dbReference>
<comment type="similarity">
    <text evidence="1">Belongs to the type-1 OGG1 family.</text>
</comment>
<dbReference type="RefSeq" id="WP_343754429.1">
    <property type="nucleotide sequence ID" value="NZ_BAAACW010000055.1"/>
</dbReference>
<dbReference type="CDD" id="cd00056">
    <property type="entry name" value="ENDO3c"/>
    <property type="match status" value="1"/>
</dbReference>
<gene>
    <name evidence="5" type="ORF">GCM10008932_09130</name>
</gene>
<dbReference type="SMART" id="SM00478">
    <property type="entry name" value="ENDO3c"/>
    <property type="match status" value="1"/>
</dbReference>
<dbReference type="InterPro" id="IPR052054">
    <property type="entry name" value="Oxidative_DNA_repair_enzyme"/>
</dbReference>
<feature type="domain" description="HhH-GPD" evidence="4">
    <location>
        <begin position="129"/>
        <end position="286"/>
    </location>
</feature>
<evidence type="ECO:0000313" key="6">
    <source>
        <dbReference type="Proteomes" id="UP001501166"/>
    </source>
</evidence>
<sequence length="286" mass="33562">MKIPLREPFHFESAVKSHGWWMLSPNYWDAEAQVYYRPLHLSNEKNILVSVSYTDKYLIVENETTLSLHEKDWHEIKEQIAWIFRLEEDFDDFYALSQELGELHHLSKGRKGRLLRSPTLFEDVVKVILTTNTRWSQTIAMSHNLVTHLGEPVKTDSQKSWNTFPTPDCILEAGETYLKEHIRVGYRSAYLVDAATKALDHTFDLESFKQSHENSTELKTIKGVGPYAFNTLSMLLGKYDSLPIDSEYRKHVLEKYFGGEIPSKKEFESVYDKWGDYKYLAYWFDQ</sequence>
<name>A0ABP3H3Y4_9LACT</name>
<evidence type="ECO:0000313" key="5">
    <source>
        <dbReference type="EMBL" id="GAA0358585.1"/>
    </source>
</evidence>
<dbReference type="PANTHER" id="PTHR10242">
    <property type="entry name" value="8-OXOGUANINE DNA GLYCOSYLASE"/>
    <property type="match status" value="1"/>
</dbReference>
<evidence type="ECO:0000256" key="3">
    <source>
        <dbReference type="ARBA" id="ARBA00044632"/>
    </source>
</evidence>
<keyword evidence="6" id="KW-1185">Reference proteome</keyword>
<dbReference type="Gene3D" id="3.30.310.20">
    <property type="entry name" value="DNA-3-methyladenine glycosylase AlkA, N-terminal domain"/>
    <property type="match status" value="1"/>
</dbReference>
<accession>A0ABP3H3Y4</accession>
<evidence type="ECO:0000259" key="4">
    <source>
        <dbReference type="SMART" id="SM00478"/>
    </source>
</evidence>